<dbReference type="PANTHER" id="PTHR45339">
    <property type="entry name" value="HYBRID SIGNAL TRANSDUCTION HISTIDINE KINASE J"/>
    <property type="match status" value="1"/>
</dbReference>
<dbReference type="InterPro" id="IPR003594">
    <property type="entry name" value="HATPase_dom"/>
</dbReference>
<dbReference type="GO" id="GO:0005886">
    <property type="term" value="C:plasma membrane"/>
    <property type="evidence" value="ECO:0007669"/>
    <property type="project" value="UniProtKB-SubCell"/>
</dbReference>
<dbReference type="PROSITE" id="PS50894">
    <property type="entry name" value="HPT"/>
    <property type="match status" value="1"/>
</dbReference>
<dbReference type="EC" id="2.7.13.3" evidence="3"/>
<dbReference type="SMART" id="SM00304">
    <property type="entry name" value="HAMP"/>
    <property type="match status" value="1"/>
</dbReference>
<dbReference type="CDD" id="cd00082">
    <property type="entry name" value="HisKA"/>
    <property type="match status" value="1"/>
</dbReference>
<dbReference type="Gene3D" id="1.20.120.160">
    <property type="entry name" value="HPT domain"/>
    <property type="match status" value="1"/>
</dbReference>
<sequence length="1289" mass="143341">MTLSRPRKSIRKKLLLWFGGLAALLVLVLGLATFVTFKDEIKGRYQQQIHDHLTSAARLFQVDYGQSLQSALKSLALSGDFNKLLSSYGSERLLYKPAVEQQFLSVRKMHQTAGDIFLSIHFMDQIAKEKVGVVGNRRNRHYRIVQKESDLKPGDTLGLAMVDLFRKVQRRGNKLHADQLFHSAPFSFNGRPTFLAGMVKLDPDIGTFAGVLMVHCDLTPFYNYLRQRRAISEDQIAIYTLDGREIFQQHGISQPKQDPLDLALYGDPTNLRKRAAVIPIHLLEGHDTPIFELAFDKQSDRLTGQIRQSALEVIFYSLPLLLLGMVAVFILARHFSEPISRLTKASVAIGHGEFNVRVPVSGADELSLLTQGINTMAANLEQIEGIIATMADLLVVTSVDGRIQRINRPERIHYSGHHLQGCMLDDLLKPSDAEELPMPGQALLETLLEWEKGGQASSREMVLLTGQKNPLPVLVSGSWMRDGEGEPTHLVLLIKDISQLKKLEQTQQEQQTRVMAAELASQAKSSFLANMSHEIRTPMNAIIGFAELALDMELAERPREHINRIVDASRFLLHIINDILDFSKIEAGRLELELQDFTLWPLLDRLAEMMHPLVKEKGLSLHLTVHDACLLSLRGDALRLEQVLINLLSNAVKFTGQGEVELGVTQEREDDESVTLRFTVRDTGIGMGAHQVSELFTPFTQADNSTTRKYGGTGLGLAICDRLVTMMESKIEVTSLPDQGSLFSFKLRLERSSAVADRAIMLPAELTEHPVLLVDDRTTSRHAVASVLSLFGFEVMSSDHTHAVDMLQRQWQDHRPLALLLIVDQDDRGQDGGGQDGGGRSPLQQWLKKRPQGEPSPRCLTLAPLHQQGREHALQKGSSEVVLDEPVSITVLFNSVVEQLERPELKISSGHKGGLDPQVVMQRIHGAHLLLVEDNPLNQRMAKEILQKVGVHVTIANNGQEAVEEVNKAAWDLVLMDIQMPVMDGYSATAAIRANARHNKLPIVAMTAHAMATEKQKCLDAGMQGHLTKPIDRQRLFETLLRWINPKSEGHQEAVLGETVSFSPAKHASSLSRGVVFKLPASLPGLDLAEARHRLMDDEKLMVSMIREFIENYGESPQQIRQWIESGELEQATTLAHSLKGIAANMAAHHLHVAAAAVESGLRHEQQLEPAQLEHLEATMETVKQGAERLEVCYADAYGSDEEALLQAAGAAINREELLSSFQQLLDDVHGHRYSSLSHYEGMLPMLVGAGVDKSLLERLGRALNALHFQEAELLITEMGQFLTVVSQE</sequence>
<evidence type="ECO:0000259" key="18">
    <source>
        <dbReference type="PROSITE" id="PS50113"/>
    </source>
</evidence>
<accession>A0A1S7LEY7</accession>
<dbReference type="SMART" id="SM00388">
    <property type="entry name" value="HisKA"/>
    <property type="match status" value="1"/>
</dbReference>
<evidence type="ECO:0000256" key="15">
    <source>
        <dbReference type="SAM" id="Phobius"/>
    </source>
</evidence>
<evidence type="ECO:0000259" key="16">
    <source>
        <dbReference type="PROSITE" id="PS50109"/>
    </source>
</evidence>
<dbReference type="InterPro" id="IPR036641">
    <property type="entry name" value="HPT_dom_sf"/>
</dbReference>
<keyword evidence="8" id="KW-0067">ATP-binding</keyword>
<dbReference type="InterPro" id="IPR035965">
    <property type="entry name" value="PAS-like_dom_sf"/>
</dbReference>
<evidence type="ECO:0000259" key="19">
    <source>
        <dbReference type="PROSITE" id="PS50885"/>
    </source>
</evidence>
<dbReference type="GO" id="GO:0000155">
    <property type="term" value="F:phosphorelay sensor kinase activity"/>
    <property type="evidence" value="ECO:0007669"/>
    <property type="project" value="InterPro"/>
</dbReference>
<feature type="modified residue" description="4-aspartylphosphate" evidence="13">
    <location>
        <position position="977"/>
    </location>
</feature>
<dbReference type="InterPro" id="IPR011006">
    <property type="entry name" value="CheY-like_superfamily"/>
</dbReference>
<dbReference type="EMBL" id="LO017727">
    <property type="protein sequence ID" value="CRH05532.1"/>
    <property type="molecule type" value="Genomic_DNA"/>
</dbReference>
<evidence type="ECO:0000256" key="1">
    <source>
        <dbReference type="ARBA" id="ARBA00000085"/>
    </source>
</evidence>
<evidence type="ECO:0000256" key="11">
    <source>
        <dbReference type="ARBA" id="ARBA00068150"/>
    </source>
</evidence>
<dbReference type="InterPro" id="IPR001789">
    <property type="entry name" value="Sig_transdc_resp-reg_receiver"/>
</dbReference>
<dbReference type="PROSITE" id="PS50109">
    <property type="entry name" value="HIS_KIN"/>
    <property type="match status" value="1"/>
</dbReference>
<feature type="domain" description="HPt" evidence="20">
    <location>
        <begin position="1098"/>
        <end position="1193"/>
    </location>
</feature>
<dbReference type="Gene3D" id="3.40.50.2300">
    <property type="match status" value="1"/>
</dbReference>
<comment type="subcellular location">
    <subcellularLocation>
        <location evidence="2">Membrane</location>
    </subcellularLocation>
</comment>
<dbReference type="Pfam" id="PF00672">
    <property type="entry name" value="HAMP"/>
    <property type="match status" value="1"/>
</dbReference>
<evidence type="ECO:0000256" key="3">
    <source>
        <dbReference type="ARBA" id="ARBA00012438"/>
    </source>
</evidence>
<dbReference type="InterPro" id="IPR003660">
    <property type="entry name" value="HAMP_dom"/>
</dbReference>
<protein>
    <recommendedName>
        <fullName evidence="11">Sensory/regulatory protein RpfC</fullName>
        <ecNumber evidence="3">2.7.13.3</ecNumber>
    </recommendedName>
</protein>
<keyword evidence="4 13" id="KW-0597">Phosphoprotein</keyword>
<feature type="domain" description="Response regulatory" evidence="17">
    <location>
        <begin position="928"/>
        <end position="1044"/>
    </location>
</feature>
<dbReference type="Pfam" id="PF00072">
    <property type="entry name" value="Response_reg"/>
    <property type="match status" value="1"/>
</dbReference>
<dbReference type="FunFam" id="1.10.287.130:FF:000002">
    <property type="entry name" value="Two-component osmosensing histidine kinase"/>
    <property type="match status" value="1"/>
</dbReference>
<evidence type="ECO:0000256" key="5">
    <source>
        <dbReference type="ARBA" id="ARBA00022679"/>
    </source>
</evidence>
<dbReference type="Pfam" id="PF00512">
    <property type="entry name" value="HisKA"/>
    <property type="match status" value="1"/>
</dbReference>
<evidence type="ECO:0000259" key="17">
    <source>
        <dbReference type="PROSITE" id="PS50110"/>
    </source>
</evidence>
<dbReference type="PROSITE" id="PS50885">
    <property type="entry name" value="HAMP"/>
    <property type="match status" value="1"/>
</dbReference>
<evidence type="ECO:0000256" key="12">
    <source>
        <dbReference type="PROSITE-ProRule" id="PRU00110"/>
    </source>
</evidence>
<evidence type="ECO:0000256" key="2">
    <source>
        <dbReference type="ARBA" id="ARBA00004370"/>
    </source>
</evidence>
<dbReference type="SMART" id="SM00448">
    <property type="entry name" value="REC"/>
    <property type="match status" value="1"/>
</dbReference>
<dbReference type="Pfam" id="PF02518">
    <property type="entry name" value="HATPase_c"/>
    <property type="match status" value="1"/>
</dbReference>
<dbReference type="PANTHER" id="PTHR45339:SF5">
    <property type="entry name" value="HISTIDINE KINASE"/>
    <property type="match status" value="1"/>
</dbReference>
<dbReference type="SMART" id="SM00387">
    <property type="entry name" value="HATPase_c"/>
    <property type="match status" value="1"/>
</dbReference>
<feature type="domain" description="HAMP" evidence="19">
    <location>
        <begin position="333"/>
        <end position="385"/>
    </location>
</feature>
<dbReference type="PROSITE" id="PS50110">
    <property type="entry name" value="RESPONSE_REGULATORY"/>
    <property type="match status" value="1"/>
</dbReference>
<evidence type="ECO:0000256" key="13">
    <source>
        <dbReference type="PROSITE-ProRule" id="PRU00169"/>
    </source>
</evidence>
<dbReference type="SUPFAM" id="SSF158472">
    <property type="entry name" value="HAMP domain-like"/>
    <property type="match status" value="1"/>
</dbReference>
<dbReference type="FunFam" id="3.30.565.10:FF:000010">
    <property type="entry name" value="Sensor histidine kinase RcsC"/>
    <property type="match status" value="1"/>
</dbReference>
<feature type="modified residue" description="Phosphohistidine" evidence="12">
    <location>
        <position position="1137"/>
    </location>
</feature>
<evidence type="ECO:0000256" key="7">
    <source>
        <dbReference type="ARBA" id="ARBA00022777"/>
    </source>
</evidence>
<keyword evidence="15" id="KW-0472">Membrane</keyword>
<keyword evidence="15" id="KW-0812">Transmembrane</keyword>
<dbReference type="SUPFAM" id="SSF47384">
    <property type="entry name" value="Homodimeric domain of signal transducing histidine kinase"/>
    <property type="match status" value="1"/>
</dbReference>
<dbReference type="SUPFAM" id="SSF55785">
    <property type="entry name" value="PYP-like sensor domain (PAS domain)"/>
    <property type="match status" value="1"/>
</dbReference>
<evidence type="ECO:0000313" key="21">
    <source>
        <dbReference type="EMBL" id="CRH05532.1"/>
    </source>
</evidence>
<evidence type="ECO:0000256" key="10">
    <source>
        <dbReference type="ARBA" id="ARBA00064003"/>
    </source>
</evidence>
<dbReference type="CDD" id="cd00130">
    <property type="entry name" value="PAS"/>
    <property type="match status" value="1"/>
</dbReference>
<dbReference type="InterPro" id="IPR004358">
    <property type="entry name" value="Sig_transdc_His_kin-like_C"/>
</dbReference>
<dbReference type="GO" id="GO:0005524">
    <property type="term" value="F:ATP binding"/>
    <property type="evidence" value="ECO:0007669"/>
    <property type="project" value="UniProtKB-KW"/>
</dbReference>
<dbReference type="InterPro" id="IPR036890">
    <property type="entry name" value="HATPase_C_sf"/>
</dbReference>
<dbReference type="InterPro" id="IPR000700">
    <property type="entry name" value="PAS-assoc_C"/>
</dbReference>
<keyword evidence="5" id="KW-0808">Transferase</keyword>
<dbReference type="InterPro" id="IPR005467">
    <property type="entry name" value="His_kinase_dom"/>
</dbReference>
<dbReference type="PROSITE" id="PS50113">
    <property type="entry name" value="PAC"/>
    <property type="match status" value="1"/>
</dbReference>
<dbReference type="Gene3D" id="3.30.450.20">
    <property type="entry name" value="PAS domain"/>
    <property type="match status" value="1"/>
</dbReference>
<organism evidence="21">
    <name type="scientific">Magnetococcus massalia (strain MO-1)</name>
    <dbReference type="NCBI Taxonomy" id="451514"/>
    <lineage>
        <taxon>Bacteria</taxon>
        <taxon>Pseudomonadati</taxon>
        <taxon>Pseudomonadota</taxon>
        <taxon>Magnetococcia</taxon>
        <taxon>Magnetococcales</taxon>
        <taxon>Magnetococcaceae</taxon>
        <taxon>Magnetococcus</taxon>
    </lineage>
</organism>
<dbReference type="CDD" id="cd17546">
    <property type="entry name" value="REC_hyHK_CKI1_RcsC-like"/>
    <property type="match status" value="1"/>
</dbReference>
<gene>
    <name evidence="21" type="ORF">MAGMO_1342</name>
</gene>
<dbReference type="InterPro" id="IPR003661">
    <property type="entry name" value="HisK_dim/P_dom"/>
</dbReference>
<feature type="compositionally biased region" description="Gly residues" evidence="14">
    <location>
        <begin position="831"/>
        <end position="840"/>
    </location>
</feature>
<keyword evidence="15" id="KW-1133">Transmembrane helix</keyword>
<dbReference type="Gene3D" id="1.10.287.130">
    <property type="match status" value="1"/>
</dbReference>
<dbReference type="CDD" id="cd06225">
    <property type="entry name" value="HAMP"/>
    <property type="match status" value="1"/>
</dbReference>
<dbReference type="Gene3D" id="6.10.340.10">
    <property type="match status" value="1"/>
</dbReference>
<reference evidence="21" key="1">
    <citation type="submission" date="2015-04" db="EMBL/GenBank/DDBJ databases">
        <authorList>
            <person name="Syromyatnikov M.Y."/>
            <person name="Popov V.N."/>
        </authorList>
    </citation>
    <scope>NUCLEOTIDE SEQUENCE</scope>
    <source>
        <strain evidence="21">MO-1</strain>
    </source>
</reference>
<keyword evidence="9" id="KW-0902">Two-component regulatory system</keyword>
<dbReference type="CDD" id="cd16922">
    <property type="entry name" value="HATPase_EvgS-ArcB-TorS-like"/>
    <property type="match status" value="1"/>
</dbReference>
<comment type="catalytic activity">
    <reaction evidence="1">
        <text>ATP + protein L-histidine = ADP + protein N-phospho-L-histidine.</text>
        <dbReference type="EC" id="2.7.13.3"/>
    </reaction>
</comment>
<evidence type="ECO:0000256" key="9">
    <source>
        <dbReference type="ARBA" id="ARBA00023012"/>
    </source>
</evidence>
<feature type="domain" description="Histidine kinase" evidence="16">
    <location>
        <begin position="530"/>
        <end position="751"/>
    </location>
</feature>
<dbReference type="SUPFAM" id="SSF52172">
    <property type="entry name" value="CheY-like"/>
    <property type="match status" value="1"/>
</dbReference>
<keyword evidence="6" id="KW-0547">Nucleotide-binding</keyword>
<evidence type="ECO:0000256" key="6">
    <source>
        <dbReference type="ARBA" id="ARBA00022741"/>
    </source>
</evidence>
<comment type="subunit">
    <text evidence="10">At low DSF concentrations, interacts with RpfF.</text>
</comment>
<dbReference type="Pfam" id="PF01627">
    <property type="entry name" value="Hpt"/>
    <property type="match status" value="1"/>
</dbReference>
<name>A0A1S7LEY7_MAGMO</name>
<dbReference type="SUPFAM" id="SSF47226">
    <property type="entry name" value="Histidine-containing phosphotransfer domain, HPT domain"/>
    <property type="match status" value="1"/>
</dbReference>
<feature type="domain" description="PAC" evidence="18">
    <location>
        <begin position="457"/>
        <end position="509"/>
    </location>
</feature>
<evidence type="ECO:0000256" key="8">
    <source>
        <dbReference type="ARBA" id="ARBA00022840"/>
    </source>
</evidence>
<proteinExistence type="predicted"/>
<dbReference type="Gene3D" id="3.30.565.10">
    <property type="entry name" value="Histidine kinase-like ATPase, C-terminal domain"/>
    <property type="match status" value="1"/>
</dbReference>
<feature type="region of interest" description="Disordered" evidence="14">
    <location>
        <begin position="826"/>
        <end position="856"/>
    </location>
</feature>
<evidence type="ECO:0000259" key="20">
    <source>
        <dbReference type="PROSITE" id="PS50894"/>
    </source>
</evidence>
<evidence type="ECO:0000256" key="14">
    <source>
        <dbReference type="SAM" id="MobiDB-lite"/>
    </source>
</evidence>
<evidence type="ECO:0000256" key="4">
    <source>
        <dbReference type="ARBA" id="ARBA00022553"/>
    </source>
</evidence>
<dbReference type="InterPro" id="IPR000014">
    <property type="entry name" value="PAS"/>
</dbReference>
<dbReference type="PRINTS" id="PR00344">
    <property type="entry name" value="BCTRLSENSOR"/>
</dbReference>
<dbReference type="SUPFAM" id="SSF55874">
    <property type="entry name" value="ATPase domain of HSP90 chaperone/DNA topoisomerase II/histidine kinase"/>
    <property type="match status" value="1"/>
</dbReference>
<keyword evidence="7" id="KW-0418">Kinase</keyword>
<dbReference type="InterPro" id="IPR008207">
    <property type="entry name" value="Sig_transdc_His_kin_Hpt_dom"/>
</dbReference>
<dbReference type="InterPro" id="IPR036097">
    <property type="entry name" value="HisK_dim/P_sf"/>
</dbReference>
<feature type="transmembrane region" description="Helical" evidence="15">
    <location>
        <begin position="313"/>
        <end position="332"/>
    </location>
</feature>